<feature type="region of interest" description="Disordered" evidence="3">
    <location>
        <begin position="361"/>
        <end position="390"/>
    </location>
</feature>
<dbReference type="SUPFAM" id="SSF57716">
    <property type="entry name" value="Glucocorticoid receptor-like (DNA-binding domain)"/>
    <property type="match status" value="1"/>
</dbReference>
<feature type="domain" description="ZAD" evidence="5">
    <location>
        <begin position="9"/>
        <end position="86"/>
    </location>
</feature>
<feature type="compositionally biased region" description="Polar residues" evidence="3">
    <location>
        <begin position="153"/>
        <end position="169"/>
    </location>
</feature>
<feature type="compositionally biased region" description="Polar residues" evidence="3">
    <location>
        <begin position="183"/>
        <end position="193"/>
    </location>
</feature>
<evidence type="ECO:0000313" key="6">
    <source>
        <dbReference type="EMBL" id="CAD7080269.1"/>
    </source>
</evidence>
<keyword evidence="1" id="KW-0863">Zinc-finger</keyword>
<feature type="compositionally biased region" description="Basic and acidic residues" evidence="3">
    <location>
        <begin position="573"/>
        <end position="605"/>
    </location>
</feature>
<feature type="compositionally biased region" description="Basic residues" evidence="3">
    <location>
        <begin position="442"/>
        <end position="455"/>
    </location>
</feature>
<evidence type="ECO:0000313" key="7">
    <source>
        <dbReference type="Proteomes" id="UP000594454"/>
    </source>
</evidence>
<feature type="compositionally biased region" description="Polar residues" evidence="3">
    <location>
        <begin position="636"/>
        <end position="667"/>
    </location>
</feature>
<evidence type="ECO:0000256" key="1">
    <source>
        <dbReference type="PROSITE-ProRule" id="PRU00042"/>
    </source>
</evidence>
<proteinExistence type="predicted"/>
<gene>
    <name evidence="6" type="ORF">HERILL_LOCUS3433</name>
</gene>
<evidence type="ECO:0008006" key="8">
    <source>
        <dbReference type="Google" id="ProtNLM"/>
    </source>
</evidence>
<dbReference type="Proteomes" id="UP000594454">
    <property type="component" value="Chromosome 1"/>
</dbReference>
<dbReference type="GO" id="GO:0005634">
    <property type="term" value="C:nucleus"/>
    <property type="evidence" value="ECO:0007669"/>
    <property type="project" value="InterPro"/>
</dbReference>
<feature type="binding site" evidence="2">
    <location>
        <position position="14"/>
    </location>
    <ligand>
        <name>Zn(2+)</name>
        <dbReference type="ChEBI" id="CHEBI:29105"/>
    </ligand>
</feature>
<feature type="region of interest" description="Disordered" evidence="3">
    <location>
        <begin position="489"/>
        <end position="512"/>
    </location>
</feature>
<evidence type="ECO:0000256" key="3">
    <source>
        <dbReference type="SAM" id="MobiDB-lite"/>
    </source>
</evidence>
<name>A0A7R8UGP1_HERIL</name>
<feature type="binding site" evidence="2">
    <location>
        <position position="11"/>
    </location>
    <ligand>
        <name>Zn(2+)</name>
        <dbReference type="ChEBI" id="CHEBI:29105"/>
    </ligand>
</feature>
<keyword evidence="2" id="KW-0479">Metal-binding</keyword>
<reference evidence="6 7" key="1">
    <citation type="submission" date="2020-11" db="EMBL/GenBank/DDBJ databases">
        <authorList>
            <person name="Wallbank WR R."/>
            <person name="Pardo Diaz C."/>
            <person name="Kozak K."/>
            <person name="Martin S."/>
            <person name="Jiggins C."/>
            <person name="Moest M."/>
            <person name="Warren A I."/>
            <person name="Generalovic N T."/>
            <person name="Byers J.R.P. K."/>
            <person name="Montejo-Kovacevich G."/>
            <person name="Yen C E."/>
        </authorList>
    </citation>
    <scope>NUCLEOTIDE SEQUENCE [LARGE SCALE GENOMIC DNA]</scope>
</reference>
<feature type="region of interest" description="Disordered" evidence="3">
    <location>
        <begin position="414"/>
        <end position="458"/>
    </location>
</feature>
<feature type="region of interest" description="Disordered" evidence="3">
    <location>
        <begin position="151"/>
        <end position="202"/>
    </location>
</feature>
<feature type="compositionally biased region" description="Basic and acidic residues" evidence="3">
    <location>
        <begin position="618"/>
        <end position="634"/>
    </location>
</feature>
<dbReference type="OrthoDB" id="654211at2759"/>
<evidence type="ECO:0000259" key="5">
    <source>
        <dbReference type="PROSITE" id="PS51915"/>
    </source>
</evidence>
<dbReference type="PANTHER" id="PTHR39942">
    <property type="entry name" value="BCDNA.LD26519-RELATED"/>
    <property type="match status" value="1"/>
</dbReference>
<keyword evidence="2" id="KW-0862">Zinc</keyword>
<dbReference type="SMART" id="SM00868">
    <property type="entry name" value="zf-AD"/>
    <property type="match status" value="1"/>
</dbReference>
<feature type="binding site" evidence="2">
    <location>
        <position position="59"/>
    </location>
    <ligand>
        <name>Zn(2+)</name>
        <dbReference type="ChEBI" id="CHEBI:29105"/>
    </ligand>
</feature>
<dbReference type="PROSITE" id="PS00028">
    <property type="entry name" value="ZINC_FINGER_C2H2_1"/>
    <property type="match status" value="1"/>
</dbReference>
<dbReference type="InParanoid" id="A0A7R8UGP1"/>
<dbReference type="InterPro" id="IPR013087">
    <property type="entry name" value="Znf_C2H2_type"/>
</dbReference>
<evidence type="ECO:0000259" key="4">
    <source>
        <dbReference type="PROSITE" id="PS50157"/>
    </source>
</evidence>
<feature type="binding site" evidence="2">
    <location>
        <position position="62"/>
    </location>
    <ligand>
        <name>Zn(2+)</name>
        <dbReference type="ChEBI" id="CHEBI:29105"/>
    </ligand>
</feature>
<dbReference type="PANTHER" id="PTHR39942:SF1">
    <property type="entry name" value="BCDNA.LD26519-RELATED"/>
    <property type="match status" value="1"/>
</dbReference>
<keyword evidence="7" id="KW-1185">Reference proteome</keyword>
<accession>A0A7R8UGP1</accession>
<dbReference type="GO" id="GO:0008270">
    <property type="term" value="F:zinc ion binding"/>
    <property type="evidence" value="ECO:0007669"/>
    <property type="project" value="UniProtKB-UniRule"/>
</dbReference>
<sequence>MELVKNLRWVCRVCAVNMKEKFSELASVHIFGPAQVHYKMKKYFGIDLNRGDVLPKNICKVCYRKLEDFHNFARLAKKTDRFLKAFVNSVNSDSVEVSNAEFTNRFQTEFASFAFSTESDTFKSRKSKIIANDRKVTSLDAIKIKEKRLTMTRPMSSTSVSNAQNPSRNNLEEKRQHLKAVLATSNAAAQSQPRIKVKSEHDLKSPQLNVNLHPSQQPMKVITIPQVTSVPSNSQNSLYGNRLKLGQVVKDIDLLTLILKALKWPYTNDNILVQIEQLKEAPFHEVIRNQNLLQDADLMQILNTILSPILLQRPLVAQQQPIIPAFVSYKIPADLSVQLITEEVVDDIPIAKPLLGNQSRRSISSKIKPATRKQRQPRAKTKTPQRCSSPIEILSDDDSVQMFEVDVDPNLYFNLDSESQENSNSYESPKKDKRNDDLLKFKIQKKQRRKESHVKRNNELLNEVHNSEPEIIIPDKLIETAEDINEKLAETADPKVNVQPSPSNKSMGEDISGDDDAWSEFKVTESPDTSVEIEKTTTAVCIKEESIQKVEDSINLPLEESGDVKSSVAEKQIIVKEEPKLKEEKSNKEPISPKEEKPSKEDKPPPRKRGRPKNSTNVDEKVARTDDESKKKGAPDNSSTNKPVRKSANATAPSQQNGRTRATRSLPSTPPVMSLRNCNLRRRICKQCGHSFTLLADFLDHRKMHT</sequence>
<organism evidence="6 7">
    <name type="scientific">Hermetia illucens</name>
    <name type="common">Black soldier fly</name>
    <dbReference type="NCBI Taxonomy" id="343691"/>
    <lineage>
        <taxon>Eukaryota</taxon>
        <taxon>Metazoa</taxon>
        <taxon>Ecdysozoa</taxon>
        <taxon>Arthropoda</taxon>
        <taxon>Hexapoda</taxon>
        <taxon>Insecta</taxon>
        <taxon>Pterygota</taxon>
        <taxon>Neoptera</taxon>
        <taxon>Endopterygota</taxon>
        <taxon>Diptera</taxon>
        <taxon>Brachycera</taxon>
        <taxon>Stratiomyomorpha</taxon>
        <taxon>Stratiomyidae</taxon>
        <taxon>Hermetiinae</taxon>
        <taxon>Hermetia</taxon>
    </lineage>
</organism>
<dbReference type="InterPro" id="IPR012934">
    <property type="entry name" value="Znf_AD"/>
</dbReference>
<dbReference type="AlphaFoldDB" id="A0A7R8UGP1"/>
<dbReference type="Gene3D" id="3.40.1800.20">
    <property type="match status" value="1"/>
</dbReference>
<feature type="region of interest" description="Disordered" evidence="3">
    <location>
        <begin position="544"/>
        <end position="674"/>
    </location>
</feature>
<dbReference type="PROSITE" id="PS50157">
    <property type="entry name" value="ZINC_FINGER_C2H2_2"/>
    <property type="match status" value="1"/>
</dbReference>
<dbReference type="PROSITE" id="PS51915">
    <property type="entry name" value="ZAD"/>
    <property type="match status" value="1"/>
</dbReference>
<evidence type="ECO:0000256" key="2">
    <source>
        <dbReference type="PROSITE-ProRule" id="PRU01263"/>
    </source>
</evidence>
<dbReference type="Pfam" id="PF07776">
    <property type="entry name" value="zf-AD"/>
    <property type="match status" value="1"/>
</dbReference>
<feature type="compositionally biased region" description="Basic and acidic residues" evidence="3">
    <location>
        <begin position="428"/>
        <end position="440"/>
    </location>
</feature>
<feature type="domain" description="C2H2-type" evidence="4">
    <location>
        <begin position="683"/>
        <end position="706"/>
    </location>
</feature>
<dbReference type="FunCoup" id="A0A7R8UGP1">
    <property type="interactions" value="36"/>
</dbReference>
<feature type="compositionally biased region" description="Basic residues" evidence="3">
    <location>
        <begin position="369"/>
        <end position="383"/>
    </location>
</feature>
<protein>
    <recommendedName>
        <fullName evidence="8">ZAD domain-containing protein</fullName>
    </recommendedName>
</protein>
<dbReference type="EMBL" id="LR899009">
    <property type="protein sequence ID" value="CAD7080269.1"/>
    <property type="molecule type" value="Genomic_DNA"/>
</dbReference>